<evidence type="ECO:0008006" key="2">
    <source>
        <dbReference type="Google" id="ProtNLM"/>
    </source>
</evidence>
<gene>
    <name evidence="1" type="ORF">METZ01_LOCUS62430</name>
</gene>
<dbReference type="Gene3D" id="1.25.40.10">
    <property type="entry name" value="Tetratricopeptide repeat domain"/>
    <property type="match status" value="1"/>
</dbReference>
<dbReference type="SUPFAM" id="SSF81901">
    <property type="entry name" value="HCP-like"/>
    <property type="match status" value="1"/>
</dbReference>
<proteinExistence type="predicted"/>
<dbReference type="AlphaFoldDB" id="A0A381T065"/>
<dbReference type="InterPro" id="IPR011990">
    <property type="entry name" value="TPR-like_helical_dom_sf"/>
</dbReference>
<protein>
    <recommendedName>
        <fullName evidence="2">Sel1 repeat family protein</fullName>
    </recommendedName>
</protein>
<organism evidence="1">
    <name type="scientific">marine metagenome</name>
    <dbReference type="NCBI Taxonomy" id="408172"/>
    <lineage>
        <taxon>unclassified sequences</taxon>
        <taxon>metagenomes</taxon>
        <taxon>ecological metagenomes</taxon>
    </lineage>
</organism>
<dbReference type="InterPro" id="IPR006597">
    <property type="entry name" value="Sel1-like"/>
</dbReference>
<accession>A0A381T065</accession>
<dbReference type="SMART" id="SM00671">
    <property type="entry name" value="SEL1"/>
    <property type="match status" value="1"/>
</dbReference>
<dbReference type="EMBL" id="UINC01003828">
    <property type="protein sequence ID" value="SVA09576.1"/>
    <property type="molecule type" value="Genomic_DNA"/>
</dbReference>
<name>A0A381T065_9ZZZZ</name>
<evidence type="ECO:0000313" key="1">
    <source>
        <dbReference type="EMBL" id="SVA09576.1"/>
    </source>
</evidence>
<sequence>MLLNLKSKAITLLLFIGVICPTFVCADDFEDAINAVNSHNYKTAFKKIVPLAEKGQAAAQLILGMMYFKGTGVEENIVEADKWLLISEKLGQEAGKKNRIFVERQMNNDQKVKAHRLAEGWLKKR</sequence>
<reference evidence="1" key="1">
    <citation type="submission" date="2018-05" db="EMBL/GenBank/DDBJ databases">
        <authorList>
            <person name="Lanie J.A."/>
            <person name="Ng W.-L."/>
            <person name="Kazmierczak K.M."/>
            <person name="Andrzejewski T.M."/>
            <person name="Davidsen T.M."/>
            <person name="Wayne K.J."/>
            <person name="Tettelin H."/>
            <person name="Glass J.I."/>
            <person name="Rusch D."/>
            <person name="Podicherti R."/>
            <person name="Tsui H.-C.T."/>
            <person name="Winkler M.E."/>
        </authorList>
    </citation>
    <scope>NUCLEOTIDE SEQUENCE</scope>
</reference>